<comment type="caution">
    <text evidence="6">The sequence shown here is derived from an EMBL/GenBank/DDBJ whole genome shotgun (WGS) entry which is preliminary data.</text>
</comment>
<evidence type="ECO:0000256" key="1">
    <source>
        <dbReference type="ARBA" id="ARBA00022723"/>
    </source>
</evidence>
<accession>A0A8H5CHJ9</accession>
<dbReference type="GO" id="GO:0008270">
    <property type="term" value="F:zinc ion binding"/>
    <property type="evidence" value="ECO:0007669"/>
    <property type="project" value="UniProtKB-KW"/>
</dbReference>
<protein>
    <recommendedName>
        <fullName evidence="5">MYND-type domain-containing protein</fullName>
    </recommendedName>
</protein>
<sequence>MAPTDQDYISKDDLFSVLESMKITLPRTSKMSVEDLSKRLREGLNVSQRVEDLLSGEPLDPRQLQPWTDVEGLVQQTAVMQQSLKSNFDRMSTMGTSKTPEELKGETLHQLQDILLWLGFRFTTGERNLYLVGKETGDWAVAIRIHGVYAMNEKTPVFVLSHRTVTSIPNKTLEEQLSEIFNAQPRSGQAVESVAQRAFLRLLSINAKRVLAGYEPDGTENKKYTKKKWKLTFALPLGPLPMAKVGKLADEHGCDVCGSTENASRCVQCLSAIYCSPECQKRDWPKHKEACRTLQGATWTTIDFGDNPSSPIDGLNTGYMSLMNVHESWEHGSSSANKAPQPIGANVPKNVHGEKMFLVKFQAPMGGPGYRPSSMMLYDRQRSFTIHWKRSGDPAAFVVAERAMGDYPKMYRWAKRTGNRTMSVCFERAPKENPPW</sequence>
<feature type="domain" description="MYND-type" evidence="5">
    <location>
        <begin position="254"/>
        <end position="291"/>
    </location>
</feature>
<evidence type="ECO:0000256" key="2">
    <source>
        <dbReference type="ARBA" id="ARBA00022771"/>
    </source>
</evidence>
<keyword evidence="1" id="KW-0479">Metal-binding</keyword>
<dbReference type="EMBL" id="JAACJK010000002">
    <property type="protein sequence ID" value="KAF5341206.1"/>
    <property type="molecule type" value="Genomic_DNA"/>
</dbReference>
<evidence type="ECO:0000313" key="7">
    <source>
        <dbReference type="Proteomes" id="UP000541558"/>
    </source>
</evidence>
<dbReference type="Proteomes" id="UP000541558">
    <property type="component" value="Unassembled WGS sequence"/>
</dbReference>
<evidence type="ECO:0000256" key="4">
    <source>
        <dbReference type="PROSITE-ProRule" id="PRU00134"/>
    </source>
</evidence>
<keyword evidence="3" id="KW-0862">Zinc</keyword>
<name>A0A8H5CHJ9_9AGAR</name>
<dbReference type="AlphaFoldDB" id="A0A8H5CHJ9"/>
<evidence type="ECO:0000313" key="6">
    <source>
        <dbReference type="EMBL" id="KAF5341206.1"/>
    </source>
</evidence>
<dbReference type="PROSITE" id="PS50865">
    <property type="entry name" value="ZF_MYND_2"/>
    <property type="match status" value="1"/>
</dbReference>
<gene>
    <name evidence="6" type="ORF">D9611_005902</name>
</gene>
<keyword evidence="2 4" id="KW-0863">Zinc-finger</keyword>
<evidence type="ECO:0000259" key="5">
    <source>
        <dbReference type="PROSITE" id="PS50865"/>
    </source>
</evidence>
<dbReference type="Gene3D" id="6.10.140.2220">
    <property type="match status" value="1"/>
</dbReference>
<organism evidence="6 7">
    <name type="scientific">Ephemerocybe angulata</name>
    <dbReference type="NCBI Taxonomy" id="980116"/>
    <lineage>
        <taxon>Eukaryota</taxon>
        <taxon>Fungi</taxon>
        <taxon>Dikarya</taxon>
        <taxon>Basidiomycota</taxon>
        <taxon>Agaricomycotina</taxon>
        <taxon>Agaricomycetes</taxon>
        <taxon>Agaricomycetidae</taxon>
        <taxon>Agaricales</taxon>
        <taxon>Agaricineae</taxon>
        <taxon>Psathyrellaceae</taxon>
        <taxon>Ephemerocybe</taxon>
    </lineage>
</organism>
<reference evidence="6 7" key="1">
    <citation type="journal article" date="2020" name="ISME J.">
        <title>Uncovering the hidden diversity of litter-decomposition mechanisms in mushroom-forming fungi.</title>
        <authorList>
            <person name="Floudas D."/>
            <person name="Bentzer J."/>
            <person name="Ahren D."/>
            <person name="Johansson T."/>
            <person name="Persson P."/>
            <person name="Tunlid A."/>
        </authorList>
    </citation>
    <scope>NUCLEOTIDE SEQUENCE [LARGE SCALE GENOMIC DNA]</scope>
    <source>
        <strain evidence="6 7">CBS 175.51</strain>
    </source>
</reference>
<dbReference type="InterPro" id="IPR002893">
    <property type="entry name" value="Znf_MYND"/>
</dbReference>
<keyword evidence="7" id="KW-1185">Reference proteome</keyword>
<evidence type="ECO:0000256" key="3">
    <source>
        <dbReference type="ARBA" id="ARBA00022833"/>
    </source>
</evidence>
<dbReference type="OrthoDB" id="341421at2759"/>
<proteinExistence type="predicted"/>
<dbReference type="SUPFAM" id="SSF144232">
    <property type="entry name" value="HIT/MYND zinc finger-like"/>
    <property type="match status" value="1"/>
</dbReference>
<dbReference type="Pfam" id="PF01753">
    <property type="entry name" value="zf-MYND"/>
    <property type="match status" value="1"/>
</dbReference>